<gene>
    <name evidence="2" type="ORF">IB285_06895</name>
</gene>
<dbReference type="RefSeq" id="WP_190787483.1">
    <property type="nucleotide sequence ID" value="NZ_JACXLC010000001.1"/>
</dbReference>
<reference evidence="2 3" key="1">
    <citation type="submission" date="2020-09" db="EMBL/GenBank/DDBJ databases">
        <authorList>
            <person name="Yoon J.-W."/>
        </authorList>
    </citation>
    <scope>NUCLEOTIDE SEQUENCE [LARGE SCALE GENOMIC DNA]</scope>
    <source>
        <strain evidence="2 3">KMU-140</strain>
    </source>
</reference>
<protein>
    <submittedName>
        <fullName evidence="2">PilZ domain-containing protein</fullName>
    </submittedName>
</protein>
<dbReference type="InterPro" id="IPR009875">
    <property type="entry name" value="PilZ_domain"/>
</dbReference>
<accession>A0ABR8KRE4</accession>
<evidence type="ECO:0000313" key="3">
    <source>
        <dbReference type="Proteomes" id="UP000635384"/>
    </source>
</evidence>
<feature type="domain" description="PilZ" evidence="1">
    <location>
        <begin position="6"/>
        <end position="81"/>
    </location>
</feature>
<organism evidence="2 3">
    <name type="scientific">Erythrobacter rubeus</name>
    <dbReference type="NCBI Taxonomy" id="2760803"/>
    <lineage>
        <taxon>Bacteria</taxon>
        <taxon>Pseudomonadati</taxon>
        <taxon>Pseudomonadota</taxon>
        <taxon>Alphaproteobacteria</taxon>
        <taxon>Sphingomonadales</taxon>
        <taxon>Erythrobacteraceae</taxon>
        <taxon>Erythrobacter/Porphyrobacter group</taxon>
        <taxon>Erythrobacter</taxon>
    </lineage>
</organism>
<dbReference type="Pfam" id="PF07238">
    <property type="entry name" value="PilZ"/>
    <property type="match status" value="1"/>
</dbReference>
<name>A0ABR8KRE4_9SPHN</name>
<evidence type="ECO:0000259" key="1">
    <source>
        <dbReference type="Pfam" id="PF07238"/>
    </source>
</evidence>
<sequence length="112" mass="12159">MHSISRAAERRSLSLMVKGRVKSRPVYVDLIDISEGGCKIRGSAGFASVGDRVTMRVDGVNAPLGKVAWVEGKLAGISFEGEMHAAVLDHLCKERSKSFLDEDGDSDAKRRL</sequence>
<proteinExistence type="predicted"/>
<dbReference type="Proteomes" id="UP000635384">
    <property type="component" value="Unassembled WGS sequence"/>
</dbReference>
<comment type="caution">
    <text evidence="2">The sequence shown here is derived from an EMBL/GenBank/DDBJ whole genome shotgun (WGS) entry which is preliminary data.</text>
</comment>
<keyword evidence="3" id="KW-1185">Reference proteome</keyword>
<evidence type="ECO:0000313" key="2">
    <source>
        <dbReference type="EMBL" id="MBD2841987.1"/>
    </source>
</evidence>
<dbReference type="EMBL" id="JACXLC010000001">
    <property type="protein sequence ID" value="MBD2841987.1"/>
    <property type="molecule type" value="Genomic_DNA"/>
</dbReference>